<evidence type="ECO:0000256" key="1">
    <source>
        <dbReference type="ARBA" id="ARBA00022969"/>
    </source>
</evidence>
<accession>A0A8H3GLX8</accession>
<dbReference type="Proteomes" id="UP000663843">
    <property type="component" value="Unassembled WGS sequence"/>
</dbReference>
<evidence type="ECO:0000313" key="3">
    <source>
        <dbReference type="EMBL" id="CAE6456814.1"/>
    </source>
</evidence>
<dbReference type="EMBL" id="CAJMWT010002869">
    <property type="protein sequence ID" value="CAE6456814.1"/>
    <property type="molecule type" value="Genomic_DNA"/>
</dbReference>
<dbReference type="SUPFAM" id="SSF55676">
    <property type="entry name" value="CytB endotoxin-like"/>
    <property type="match status" value="1"/>
</dbReference>
<organism evidence="3 4">
    <name type="scientific">Rhizoctonia solani</name>
    <dbReference type="NCBI Taxonomy" id="456999"/>
    <lineage>
        <taxon>Eukaryota</taxon>
        <taxon>Fungi</taxon>
        <taxon>Dikarya</taxon>
        <taxon>Basidiomycota</taxon>
        <taxon>Agaricomycotina</taxon>
        <taxon>Agaricomycetes</taxon>
        <taxon>Cantharellales</taxon>
        <taxon>Ceratobasidiaceae</taxon>
        <taxon>Rhizoctonia</taxon>
    </lineage>
</organism>
<protein>
    <submittedName>
        <fullName evidence="3">Uncharacterized protein</fullName>
    </submittedName>
</protein>
<name>A0A8H3GLX8_9AGAM</name>
<feature type="region of interest" description="Disordered" evidence="2">
    <location>
        <begin position="112"/>
        <end position="134"/>
    </location>
</feature>
<dbReference type="Gene3D" id="3.40.198.10">
    <property type="entry name" value="Delta-endotoxin CytB-like"/>
    <property type="match status" value="1"/>
</dbReference>
<sequence length="342" mass="37900">MSGPEPYTTDPSFIPDLETVSCLRSNRRNIYLPTPGQHPGQIAPPAAYFDLLAPWQATSRFAGGVVSSLPASTGRQKSPEGLDGSDYAIYQPESSALPAGYSGLVGYKPDGPVKSLKRPGAARSKRSAAKPGNATQDLKCFRDLSESQPNPELNKSIDNLMKYLGFFLVIKSDDEYFDWQWFKESLDNRPDADLTICSYAPTKHVQMQDAGILSMTEKLVNHLSGSVRATLTQQDKRSLSSQLKATFSIKPKLACDWIGIYEKKHAYNSSFSYRLLFNFPNKGRPAYFHSLVITIEVTAEVTEESYLWGTCTERKRDFSCKVTCMTLSVAGSFMAGAKPKRK</sequence>
<dbReference type="GO" id="GO:0030435">
    <property type="term" value="P:sporulation resulting in formation of a cellular spore"/>
    <property type="evidence" value="ECO:0007669"/>
    <property type="project" value="UniProtKB-KW"/>
</dbReference>
<dbReference type="Pfam" id="PF01338">
    <property type="entry name" value="Bac_thur_toxin"/>
    <property type="match status" value="1"/>
</dbReference>
<keyword evidence="1" id="KW-0749">Sporulation</keyword>
<evidence type="ECO:0000256" key="2">
    <source>
        <dbReference type="SAM" id="MobiDB-lite"/>
    </source>
</evidence>
<dbReference type="AlphaFoldDB" id="A0A8H3GLX8"/>
<dbReference type="GO" id="GO:0005576">
    <property type="term" value="C:extracellular region"/>
    <property type="evidence" value="ECO:0007669"/>
    <property type="project" value="InterPro"/>
</dbReference>
<reference evidence="3" key="1">
    <citation type="submission" date="2021-01" db="EMBL/GenBank/DDBJ databases">
        <authorList>
            <person name="Kaushik A."/>
        </authorList>
    </citation>
    <scope>NUCLEOTIDE SEQUENCE</scope>
    <source>
        <strain evidence="3">AG2-2IIIB</strain>
    </source>
</reference>
<gene>
    <name evidence="3" type="ORF">RDB_LOCUS92339</name>
</gene>
<feature type="region of interest" description="Disordered" evidence="2">
    <location>
        <begin position="67"/>
        <end position="87"/>
    </location>
</feature>
<dbReference type="InterPro" id="IPR035918">
    <property type="entry name" value="CytB_endotoxin-like_sf"/>
</dbReference>
<comment type="caution">
    <text evidence="3">The sequence shown here is derived from an EMBL/GenBank/DDBJ whole genome shotgun (WGS) entry which is preliminary data.</text>
</comment>
<evidence type="ECO:0000313" key="4">
    <source>
        <dbReference type="Proteomes" id="UP000663843"/>
    </source>
</evidence>
<dbReference type="InterPro" id="IPR001615">
    <property type="entry name" value="Endotoxin_CytB"/>
</dbReference>
<proteinExistence type="predicted"/>